<gene>
    <name evidence="2" type="ORF">SETTUDRAFT_19227</name>
</gene>
<feature type="compositionally biased region" description="Basic residues" evidence="1">
    <location>
        <begin position="168"/>
        <end position="178"/>
    </location>
</feature>
<dbReference type="AlphaFoldDB" id="R0KBF1"/>
<feature type="compositionally biased region" description="Basic and acidic residues" evidence="1">
    <location>
        <begin position="221"/>
        <end position="268"/>
    </location>
</feature>
<evidence type="ECO:0000256" key="1">
    <source>
        <dbReference type="SAM" id="MobiDB-lite"/>
    </source>
</evidence>
<dbReference type="Proteomes" id="UP000016935">
    <property type="component" value="Unassembled WGS sequence"/>
</dbReference>
<organism evidence="2 3">
    <name type="scientific">Exserohilum turcicum (strain 28A)</name>
    <name type="common">Northern leaf blight fungus</name>
    <name type="synonym">Setosphaeria turcica</name>
    <dbReference type="NCBI Taxonomy" id="671987"/>
    <lineage>
        <taxon>Eukaryota</taxon>
        <taxon>Fungi</taxon>
        <taxon>Dikarya</taxon>
        <taxon>Ascomycota</taxon>
        <taxon>Pezizomycotina</taxon>
        <taxon>Dothideomycetes</taxon>
        <taxon>Pleosporomycetidae</taxon>
        <taxon>Pleosporales</taxon>
        <taxon>Pleosporineae</taxon>
        <taxon>Pleosporaceae</taxon>
        <taxon>Exserohilum</taxon>
    </lineage>
</organism>
<dbReference type="eggNOG" id="ENOG502RJ07">
    <property type="taxonomic scope" value="Eukaryota"/>
</dbReference>
<sequence>MALQQCNFVAPSANMLPGELASTPDIDAGDHQNLFGNMESKYHGSHEIPGLHSYTFNFTPSFSKSHTNFVPHHLGPLLLPAAVSNASELNSCGTESYVSINKNNLQAVGQYASPMQVSDFQSAGNTTLFAPVSSKPLGAKASRLPSAKIPRKAPLKANSRLPNVPRQRTGRKVPKPRQQRSTSRQETPVAAPISVQKRRRGANNKCRGSGRRSLAALQQAEEERFGGKMEDDQINDGSKEADEITGKTENHDKNASNTHSDTDESREYEQRIVWKETRSQAIKSKQSAQETSLSDSSFYRKRRPIYDYEVPLELEGIRKALGPDDWNEYVFLMESLWLHKVSAHEFDQGAKRIFHMSSNGMRKKMNSIILMKMIVPRIEEMHSDVGSGE</sequence>
<dbReference type="EMBL" id="KB908592">
    <property type="protein sequence ID" value="EOA86709.1"/>
    <property type="molecule type" value="Genomic_DNA"/>
</dbReference>
<accession>R0KBF1</accession>
<reference evidence="2 3" key="2">
    <citation type="journal article" date="2013" name="PLoS Genet.">
        <title>Comparative genome structure, secondary metabolite, and effector coding capacity across Cochliobolus pathogens.</title>
        <authorList>
            <person name="Condon B.J."/>
            <person name="Leng Y."/>
            <person name="Wu D."/>
            <person name="Bushley K.E."/>
            <person name="Ohm R.A."/>
            <person name="Otillar R."/>
            <person name="Martin J."/>
            <person name="Schackwitz W."/>
            <person name="Grimwood J."/>
            <person name="MohdZainudin N."/>
            <person name="Xue C."/>
            <person name="Wang R."/>
            <person name="Manning V.A."/>
            <person name="Dhillon B."/>
            <person name="Tu Z.J."/>
            <person name="Steffenson B.J."/>
            <person name="Salamov A."/>
            <person name="Sun H."/>
            <person name="Lowry S."/>
            <person name="LaButti K."/>
            <person name="Han J."/>
            <person name="Copeland A."/>
            <person name="Lindquist E."/>
            <person name="Barry K."/>
            <person name="Schmutz J."/>
            <person name="Baker S.E."/>
            <person name="Ciuffetti L.M."/>
            <person name="Grigoriev I.V."/>
            <person name="Zhong S."/>
            <person name="Turgeon B.G."/>
        </authorList>
    </citation>
    <scope>NUCLEOTIDE SEQUENCE [LARGE SCALE GENOMIC DNA]</scope>
    <source>
        <strain evidence="3">28A</strain>
    </source>
</reference>
<proteinExistence type="predicted"/>
<dbReference type="HOGENOM" id="CLU_710111_0_0_1"/>
<dbReference type="OrthoDB" id="3800185at2759"/>
<evidence type="ECO:0000313" key="2">
    <source>
        <dbReference type="EMBL" id="EOA86709.1"/>
    </source>
</evidence>
<keyword evidence="3" id="KW-1185">Reference proteome</keyword>
<protein>
    <submittedName>
        <fullName evidence="2">Uncharacterized protein</fullName>
    </submittedName>
</protein>
<dbReference type="RefSeq" id="XP_008024888.1">
    <property type="nucleotide sequence ID" value="XM_008026697.1"/>
</dbReference>
<feature type="region of interest" description="Disordered" evidence="1">
    <location>
        <begin position="130"/>
        <end position="268"/>
    </location>
</feature>
<dbReference type="GeneID" id="19402175"/>
<evidence type="ECO:0000313" key="3">
    <source>
        <dbReference type="Proteomes" id="UP000016935"/>
    </source>
</evidence>
<name>R0KBF1_EXST2</name>
<reference evidence="2 3" key="1">
    <citation type="journal article" date="2012" name="PLoS Pathog.">
        <title>Diverse lifestyles and strategies of plant pathogenesis encoded in the genomes of eighteen Dothideomycetes fungi.</title>
        <authorList>
            <person name="Ohm R.A."/>
            <person name="Feau N."/>
            <person name="Henrissat B."/>
            <person name="Schoch C.L."/>
            <person name="Horwitz B.A."/>
            <person name="Barry K.W."/>
            <person name="Condon B.J."/>
            <person name="Copeland A.C."/>
            <person name="Dhillon B."/>
            <person name="Glaser F."/>
            <person name="Hesse C.N."/>
            <person name="Kosti I."/>
            <person name="LaButti K."/>
            <person name="Lindquist E.A."/>
            <person name="Lucas S."/>
            <person name="Salamov A.A."/>
            <person name="Bradshaw R.E."/>
            <person name="Ciuffetti L."/>
            <person name="Hamelin R.C."/>
            <person name="Kema G.H.J."/>
            <person name="Lawrence C."/>
            <person name="Scott J.A."/>
            <person name="Spatafora J.W."/>
            <person name="Turgeon B.G."/>
            <person name="de Wit P.J.G.M."/>
            <person name="Zhong S."/>
            <person name="Goodwin S.B."/>
            <person name="Grigoriev I.V."/>
        </authorList>
    </citation>
    <scope>NUCLEOTIDE SEQUENCE [LARGE SCALE GENOMIC DNA]</scope>
    <source>
        <strain evidence="3">28A</strain>
    </source>
</reference>